<keyword evidence="2" id="KW-1185">Reference proteome</keyword>
<dbReference type="EMBL" id="JAKKFD010000044">
    <property type="protein sequence ID" value="MCG5446174.1"/>
    <property type="molecule type" value="Genomic_DNA"/>
</dbReference>
<evidence type="ECO:0000313" key="1">
    <source>
        <dbReference type="EMBL" id="MCG5446174.1"/>
    </source>
</evidence>
<accession>A0ABS9NAB2</accession>
<gene>
    <name evidence="1" type="ORF">NIE79_004742</name>
</gene>
<proteinExistence type="predicted"/>
<protein>
    <submittedName>
        <fullName evidence="1">Nucleotidyl transferase AbiEii/AbiGii toxin family protein</fullName>
    </submittedName>
</protein>
<sequence length="524" mass="57557">MLEVSGDFEIHITAHASQAEKLWAFATEHGVKFVHIVLDRGAYVSQPMLTLSGRGTLTEQQDAVRHWRRELGEAGIYPYRAKIEAAPWCTGVPQSDEQAAAEPGGRYFEHHIKLLLQSTAVADLVALTDLVAPHGARLSRNARREFADGAQERFVNQRCHGVGLATARQRLDELVETLRAAGHEPTTVEQEYVVLDSNLDHDHGWLDSPTPSASGWARARENRMRSAPAESRAGYPPTYQPLPAGPTVRQRAAFDPALKQYPNAYRAGEPDFLVAATGQRWTNARRAAMNHVLAAIAATTWGQHLVLRGSVTMAAWVGDAAREPGDLDFVVTPHTMTSDSTDARTLLDDIKTAIRAATGAGLQPDRITESAIWTYERADGRRLLIPFSTPEAPGGHVQIDIVFGEHLPLPPEALTLPDVDKPLLAAPAPLALAWKLLWLATDTYPQGKDLYDAALLAEHTAVDQSLVRQLMRPELGAEADTFRAETALSWDVDWSNFTDEYSGITGTAEQWARRLALALDHAWT</sequence>
<keyword evidence="1" id="KW-0808">Transferase</keyword>
<dbReference type="GO" id="GO:0016740">
    <property type="term" value="F:transferase activity"/>
    <property type="evidence" value="ECO:0007669"/>
    <property type="project" value="UniProtKB-KW"/>
</dbReference>
<dbReference type="RefSeq" id="WP_238681104.1">
    <property type="nucleotide sequence ID" value="NZ_JAKKFD010000044.1"/>
</dbReference>
<dbReference type="Proteomes" id="UP001201629">
    <property type="component" value="Unassembled WGS sequence"/>
</dbReference>
<dbReference type="InterPro" id="IPR014942">
    <property type="entry name" value="AbiEii"/>
</dbReference>
<evidence type="ECO:0000313" key="2">
    <source>
        <dbReference type="Proteomes" id="UP001201629"/>
    </source>
</evidence>
<reference evidence="1 2" key="1">
    <citation type="submission" date="2022-01" db="EMBL/GenBank/DDBJ databases">
        <authorList>
            <person name="Riesco R."/>
            <person name="Trujillo M.E."/>
        </authorList>
    </citation>
    <scope>NUCLEOTIDE SEQUENCE [LARGE SCALE GENOMIC DNA]</scope>
    <source>
        <strain evidence="1 2">NIE79</strain>
    </source>
</reference>
<comment type="caution">
    <text evidence="1">The sequence shown here is derived from an EMBL/GenBank/DDBJ whole genome shotgun (WGS) entry which is preliminary data.</text>
</comment>
<dbReference type="Pfam" id="PF08843">
    <property type="entry name" value="AbiEii"/>
    <property type="match status" value="1"/>
</dbReference>
<organism evidence="1 2">
    <name type="scientific">Micromonospora trifolii</name>
    <dbReference type="NCBI Taxonomy" id="2911208"/>
    <lineage>
        <taxon>Bacteria</taxon>
        <taxon>Bacillati</taxon>
        <taxon>Actinomycetota</taxon>
        <taxon>Actinomycetes</taxon>
        <taxon>Micromonosporales</taxon>
        <taxon>Micromonosporaceae</taxon>
        <taxon>Micromonospora</taxon>
    </lineage>
</organism>
<name>A0ABS9NAB2_9ACTN</name>